<evidence type="ECO:0000313" key="6">
    <source>
        <dbReference type="EMBL" id="MEP7730671.1"/>
    </source>
</evidence>
<dbReference type="SMART" id="SM00267">
    <property type="entry name" value="GGDEF"/>
    <property type="match status" value="1"/>
</dbReference>
<dbReference type="PROSITE" id="PS50887">
    <property type="entry name" value="GGDEF"/>
    <property type="match status" value="1"/>
</dbReference>
<reference evidence="6 9" key="2">
    <citation type="submission" date="2024-05" db="EMBL/GenBank/DDBJ databases">
        <authorList>
            <person name="Busch G.E."/>
            <person name="Sharma I."/>
        </authorList>
    </citation>
    <scope>NUCLEOTIDE SEQUENCE [LARGE SCALE GENOMIC DNA]</scope>
    <source>
        <strain evidence="6 9">23GB23</strain>
    </source>
</reference>
<evidence type="ECO:0000313" key="7">
    <source>
        <dbReference type="EMBL" id="QKK78859.1"/>
    </source>
</evidence>
<comment type="cofactor">
    <cofactor evidence="1">
        <name>Mg(2+)</name>
        <dbReference type="ChEBI" id="CHEBI:18420"/>
    </cofactor>
</comment>
<dbReference type="KEGG" id="mpri:MP3633_0121"/>
<evidence type="ECO:0000256" key="4">
    <source>
        <dbReference type="SAM" id="Phobius"/>
    </source>
</evidence>
<evidence type="ECO:0000256" key="2">
    <source>
        <dbReference type="ARBA" id="ARBA00012528"/>
    </source>
</evidence>
<dbReference type="SUPFAM" id="SSF55073">
    <property type="entry name" value="Nucleotide cyclase"/>
    <property type="match status" value="1"/>
</dbReference>
<dbReference type="InterPro" id="IPR029787">
    <property type="entry name" value="Nucleotide_cyclase"/>
</dbReference>
<dbReference type="InterPro" id="IPR000160">
    <property type="entry name" value="GGDEF_dom"/>
</dbReference>
<evidence type="ECO:0000259" key="5">
    <source>
        <dbReference type="PROSITE" id="PS50887"/>
    </source>
</evidence>
<dbReference type="AlphaFoldDB" id="A0A859CWS8"/>
<dbReference type="PANTHER" id="PTHR45138:SF9">
    <property type="entry name" value="DIGUANYLATE CYCLASE DGCM-RELATED"/>
    <property type="match status" value="1"/>
</dbReference>
<dbReference type="InterPro" id="IPR043128">
    <property type="entry name" value="Rev_trsase/Diguanyl_cyclase"/>
</dbReference>
<organism evidence="7 8">
    <name type="scientific">Marinomonas primoryensis</name>
    <dbReference type="NCBI Taxonomy" id="178399"/>
    <lineage>
        <taxon>Bacteria</taxon>
        <taxon>Pseudomonadati</taxon>
        <taxon>Pseudomonadota</taxon>
        <taxon>Gammaproteobacteria</taxon>
        <taxon>Oceanospirillales</taxon>
        <taxon>Oceanospirillaceae</taxon>
        <taxon>Marinomonas</taxon>
    </lineage>
</organism>
<reference evidence="7 8" key="1">
    <citation type="submission" date="2020-06" db="EMBL/GenBank/DDBJ databases">
        <authorList>
            <person name="Voronona O.L."/>
            <person name="Aksenova E.I."/>
            <person name="Kunda M.S."/>
            <person name="Semenov A.N."/>
            <person name="Ryzhova N."/>
        </authorList>
    </citation>
    <scope>NUCLEOTIDE SEQUENCE [LARGE SCALE GENOMIC DNA]</scope>
    <source>
        <strain evidence="7 8">MPKMM3633</strain>
    </source>
</reference>
<keyword evidence="9" id="KW-1185">Reference proteome</keyword>
<evidence type="ECO:0000313" key="8">
    <source>
        <dbReference type="Proteomes" id="UP000509371"/>
    </source>
</evidence>
<feature type="transmembrane region" description="Helical" evidence="4">
    <location>
        <begin position="20"/>
        <end position="41"/>
    </location>
</feature>
<dbReference type="EMBL" id="CP054301">
    <property type="protein sequence ID" value="QKK78859.1"/>
    <property type="molecule type" value="Genomic_DNA"/>
</dbReference>
<protein>
    <recommendedName>
        <fullName evidence="2">diguanylate cyclase</fullName>
        <ecNumber evidence="2">2.7.7.65</ecNumber>
    </recommendedName>
</protein>
<dbReference type="PANTHER" id="PTHR45138">
    <property type="entry name" value="REGULATORY COMPONENTS OF SENSORY TRANSDUCTION SYSTEM"/>
    <property type="match status" value="1"/>
</dbReference>
<dbReference type="CDD" id="cd01949">
    <property type="entry name" value="GGDEF"/>
    <property type="match status" value="1"/>
</dbReference>
<dbReference type="Gene3D" id="3.30.70.270">
    <property type="match status" value="1"/>
</dbReference>
<keyword evidence="4" id="KW-0812">Transmembrane</keyword>
<dbReference type="NCBIfam" id="TIGR00254">
    <property type="entry name" value="GGDEF"/>
    <property type="match status" value="1"/>
</dbReference>
<accession>A0A859CWS8</accession>
<feature type="transmembrane region" description="Helical" evidence="4">
    <location>
        <begin position="77"/>
        <end position="96"/>
    </location>
</feature>
<keyword evidence="6" id="KW-0548">Nucleotidyltransferase</keyword>
<feature type="transmembrane region" description="Helical" evidence="4">
    <location>
        <begin position="47"/>
        <end position="70"/>
    </location>
</feature>
<comment type="catalytic activity">
    <reaction evidence="3">
        <text>2 GTP = 3',3'-c-di-GMP + 2 diphosphate</text>
        <dbReference type="Rhea" id="RHEA:24898"/>
        <dbReference type="ChEBI" id="CHEBI:33019"/>
        <dbReference type="ChEBI" id="CHEBI:37565"/>
        <dbReference type="ChEBI" id="CHEBI:58805"/>
        <dbReference type="EC" id="2.7.7.65"/>
    </reaction>
</comment>
<evidence type="ECO:0000313" key="9">
    <source>
        <dbReference type="Proteomes" id="UP001471651"/>
    </source>
</evidence>
<keyword evidence="4" id="KW-1133">Transmembrane helix</keyword>
<name>A0A859CWS8_9GAMM</name>
<dbReference type="InterPro" id="IPR050469">
    <property type="entry name" value="Diguanylate_Cyclase"/>
</dbReference>
<feature type="domain" description="GGDEF" evidence="5">
    <location>
        <begin position="217"/>
        <end position="345"/>
    </location>
</feature>
<dbReference type="FunFam" id="3.30.70.270:FF:000001">
    <property type="entry name" value="Diguanylate cyclase domain protein"/>
    <property type="match status" value="1"/>
</dbReference>
<dbReference type="Proteomes" id="UP000509371">
    <property type="component" value="Chromosome"/>
</dbReference>
<proteinExistence type="predicted"/>
<dbReference type="EMBL" id="JBDYKN010000015">
    <property type="protein sequence ID" value="MEP7730671.1"/>
    <property type="molecule type" value="Genomic_DNA"/>
</dbReference>
<keyword evidence="4" id="KW-0472">Membrane</keyword>
<gene>
    <name evidence="6" type="ORF">ABKW32_14535</name>
    <name evidence="7" type="ORF">MP3633_0121</name>
</gene>
<sequence>MVTFLEKSFGVKHTHPDFRFRSFLFSALLIISSGFAFFSYYNLVVAFYVPMLISNVIGLIFCMLGGYYLLVKKRPQVAAVILQTIVTVDSFILILIDGNEEFALAFAFLTPVLGIFLLGYRFGAVLSAINFVCVLYFCSSQMDTWEPAPFLPINLIHFSAIYFLILMVSVFYDSSRRKAYSMMEEANGQLQELATMDALTKLRNRRYLEDQLLSSKNNLFVAMIDVDDFKKVNDLFGHEEGDKVLIELAQQLKNNVGPNDIVGRWGGEEFVIIFSESDLTKLQKSLTKLNRNIAAHDFNVGRKITVSIGLSDHQASKHRDCLRQMDQALYEAKADGKNQFCVAISPI</sequence>
<evidence type="ECO:0000256" key="3">
    <source>
        <dbReference type="ARBA" id="ARBA00034247"/>
    </source>
</evidence>
<keyword evidence="6" id="KW-0808">Transferase</keyword>
<dbReference type="Pfam" id="PF00990">
    <property type="entry name" value="GGDEF"/>
    <property type="match status" value="1"/>
</dbReference>
<feature type="transmembrane region" description="Helical" evidence="4">
    <location>
        <begin position="154"/>
        <end position="172"/>
    </location>
</feature>
<dbReference type="Proteomes" id="UP001471651">
    <property type="component" value="Unassembled WGS sequence"/>
</dbReference>
<feature type="transmembrane region" description="Helical" evidence="4">
    <location>
        <begin position="125"/>
        <end position="142"/>
    </location>
</feature>
<dbReference type="EC" id="2.7.7.65" evidence="2"/>
<evidence type="ECO:0000256" key="1">
    <source>
        <dbReference type="ARBA" id="ARBA00001946"/>
    </source>
</evidence>
<dbReference type="RefSeq" id="WP_176334038.1">
    <property type="nucleotide sequence ID" value="NZ_BAAAEF010000015.1"/>
</dbReference>
<dbReference type="GO" id="GO:0052621">
    <property type="term" value="F:diguanylate cyclase activity"/>
    <property type="evidence" value="ECO:0007669"/>
    <property type="project" value="UniProtKB-EC"/>
</dbReference>